<feature type="domain" description="T-SNARE coiled-coil homology" evidence="7">
    <location>
        <begin position="104"/>
        <end position="166"/>
    </location>
</feature>
<keyword evidence="5 6" id="KW-0472">Membrane</keyword>
<dbReference type="InterPro" id="IPR006012">
    <property type="entry name" value="Syntaxin/epimorphin_CS"/>
</dbReference>
<sequence>MTARQVLPQNFALRSLGLRRMRENMSRLTTQQFKDCVEKYQEAQQSYKQEMKRNVTRQIKIVKPNATEDEIAHAMKTESGVAKLYQKQILCGSAVASIEVQNRLHHVHERQHDIAILEHSVSELHQMFLDFAFLTEQQGTLLDQIEYNVAQANDVIKESNLIIHEAFWLQKLIRKKQCWVVAIVAIVAIIFLLLLL</sequence>
<dbReference type="InterPro" id="IPR000727">
    <property type="entry name" value="T_SNARE_dom"/>
</dbReference>
<dbReference type="GO" id="GO:0005484">
    <property type="term" value="F:SNAP receptor activity"/>
    <property type="evidence" value="ECO:0007669"/>
    <property type="project" value="InterPro"/>
</dbReference>
<evidence type="ECO:0000313" key="8">
    <source>
        <dbReference type="EMBL" id="CAD9986966.1"/>
    </source>
</evidence>
<evidence type="ECO:0000256" key="2">
    <source>
        <dbReference type="ARBA" id="ARBA00009063"/>
    </source>
</evidence>
<dbReference type="GO" id="GO:0006887">
    <property type="term" value="P:exocytosis"/>
    <property type="evidence" value="ECO:0007669"/>
    <property type="project" value="TreeGrafter"/>
</dbReference>
<dbReference type="GO" id="GO:0000149">
    <property type="term" value="F:SNARE binding"/>
    <property type="evidence" value="ECO:0007669"/>
    <property type="project" value="TreeGrafter"/>
</dbReference>
<comment type="similarity">
    <text evidence="2">Belongs to the syntaxin family.</text>
</comment>
<evidence type="ECO:0000259" key="7">
    <source>
        <dbReference type="PROSITE" id="PS50192"/>
    </source>
</evidence>
<dbReference type="GO" id="GO:0006886">
    <property type="term" value="P:intracellular protein transport"/>
    <property type="evidence" value="ECO:0007669"/>
    <property type="project" value="InterPro"/>
</dbReference>
<name>A0A7S2YP48_9STRA</name>
<evidence type="ECO:0000256" key="1">
    <source>
        <dbReference type="ARBA" id="ARBA00004211"/>
    </source>
</evidence>
<dbReference type="PROSITE" id="PS00914">
    <property type="entry name" value="SYNTAXIN"/>
    <property type="match status" value="1"/>
</dbReference>
<dbReference type="Pfam" id="PF00804">
    <property type="entry name" value="Syntaxin"/>
    <property type="match status" value="1"/>
</dbReference>
<evidence type="ECO:0000256" key="4">
    <source>
        <dbReference type="ARBA" id="ARBA00022989"/>
    </source>
</evidence>
<dbReference type="GO" id="GO:0012505">
    <property type="term" value="C:endomembrane system"/>
    <property type="evidence" value="ECO:0007669"/>
    <property type="project" value="TreeGrafter"/>
</dbReference>
<dbReference type="CDD" id="cd15848">
    <property type="entry name" value="SNARE_syntaxin1-like"/>
    <property type="match status" value="1"/>
</dbReference>
<dbReference type="Gene3D" id="1.20.58.70">
    <property type="match status" value="1"/>
</dbReference>
<dbReference type="GO" id="GO:0006906">
    <property type="term" value="P:vesicle fusion"/>
    <property type="evidence" value="ECO:0007669"/>
    <property type="project" value="TreeGrafter"/>
</dbReference>
<comment type="subcellular location">
    <subcellularLocation>
        <location evidence="1">Membrane</location>
        <topology evidence="1">Single-pass type IV membrane protein</topology>
    </subcellularLocation>
</comment>
<feature type="transmembrane region" description="Helical" evidence="6">
    <location>
        <begin position="178"/>
        <end position="195"/>
    </location>
</feature>
<protein>
    <recommendedName>
        <fullName evidence="7">t-SNARE coiled-coil homology domain-containing protein</fullName>
    </recommendedName>
</protein>
<evidence type="ECO:0000256" key="3">
    <source>
        <dbReference type="ARBA" id="ARBA00022692"/>
    </source>
</evidence>
<dbReference type="SMART" id="SM00397">
    <property type="entry name" value="t_SNARE"/>
    <property type="match status" value="1"/>
</dbReference>
<proteinExistence type="inferred from homology"/>
<dbReference type="SUPFAM" id="SSF47661">
    <property type="entry name" value="t-snare proteins"/>
    <property type="match status" value="1"/>
</dbReference>
<dbReference type="PROSITE" id="PS50192">
    <property type="entry name" value="T_SNARE"/>
    <property type="match status" value="1"/>
</dbReference>
<dbReference type="AlphaFoldDB" id="A0A7S2YP48"/>
<gene>
    <name evidence="8" type="ORF">APAL1065_LOCUS22999</name>
</gene>
<dbReference type="PANTHER" id="PTHR19957">
    <property type="entry name" value="SYNTAXIN"/>
    <property type="match status" value="1"/>
</dbReference>
<accession>A0A7S2YP48</accession>
<keyword evidence="4 6" id="KW-1133">Transmembrane helix</keyword>
<dbReference type="GO" id="GO:0048278">
    <property type="term" value="P:vesicle docking"/>
    <property type="evidence" value="ECO:0007669"/>
    <property type="project" value="TreeGrafter"/>
</dbReference>
<evidence type="ECO:0000256" key="6">
    <source>
        <dbReference type="SAM" id="Phobius"/>
    </source>
</evidence>
<dbReference type="InterPro" id="IPR006011">
    <property type="entry name" value="Syntaxin_N"/>
</dbReference>
<evidence type="ECO:0000256" key="5">
    <source>
        <dbReference type="ARBA" id="ARBA00023136"/>
    </source>
</evidence>
<reference evidence="8" key="1">
    <citation type="submission" date="2021-01" db="EMBL/GenBank/DDBJ databases">
        <authorList>
            <person name="Corre E."/>
            <person name="Pelletier E."/>
            <person name="Niang G."/>
            <person name="Scheremetjew M."/>
            <person name="Finn R."/>
            <person name="Kale V."/>
            <person name="Holt S."/>
            <person name="Cochrane G."/>
            <person name="Meng A."/>
            <person name="Brown T."/>
            <person name="Cohen L."/>
        </authorList>
    </citation>
    <scope>NUCLEOTIDE SEQUENCE</scope>
    <source>
        <strain evidence="8">CCMP125</strain>
    </source>
</reference>
<dbReference type="EMBL" id="HBHT01034205">
    <property type="protein sequence ID" value="CAD9986966.1"/>
    <property type="molecule type" value="Transcribed_RNA"/>
</dbReference>
<organism evidence="8">
    <name type="scientific">Entomoneis paludosa</name>
    <dbReference type="NCBI Taxonomy" id="265537"/>
    <lineage>
        <taxon>Eukaryota</taxon>
        <taxon>Sar</taxon>
        <taxon>Stramenopiles</taxon>
        <taxon>Ochrophyta</taxon>
        <taxon>Bacillariophyta</taxon>
        <taxon>Bacillariophyceae</taxon>
        <taxon>Bacillariophycidae</taxon>
        <taxon>Entomoneidaceae</taxon>
        <taxon>Entomoneis</taxon>
    </lineage>
</organism>
<dbReference type="PANTHER" id="PTHR19957:SF307">
    <property type="entry name" value="PROTEIN SSO1-RELATED"/>
    <property type="match status" value="1"/>
</dbReference>
<keyword evidence="3 6" id="KW-0812">Transmembrane</keyword>
<dbReference type="InterPro" id="IPR010989">
    <property type="entry name" value="SNARE"/>
</dbReference>
<dbReference type="InterPro" id="IPR045242">
    <property type="entry name" value="Syntaxin"/>
</dbReference>
<dbReference type="GO" id="GO:0005886">
    <property type="term" value="C:plasma membrane"/>
    <property type="evidence" value="ECO:0007669"/>
    <property type="project" value="TreeGrafter"/>
</dbReference>
<dbReference type="GO" id="GO:0031201">
    <property type="term" value="C:SNARE complex"/>
    <property type="evidence" value="ECO:0007669"/>
    <property type="project" value="TreeGrafter"/>
</dbReference>